<evidence type="ECO:0000256" key="1">
    <source>
        <dbReference type="SAM" id="MobiDB-lite"/>
    </source>
</evidence>
<feature type="compositionally biased region" description="Pro residues" evidence="1">
    <location>
        <begin position="344"/>
        <end position="363"/>
    </location>
</feature>
<protein>
    <recommendedName>
        <fullName evidence="2">SH3b domain-containing protein</fullName>
    </recommendedName>
</protein>
<keyword evidence="4" id="KW-1185">Reference proteome</keyword>
<feature type="domain" description="SH3b" evidence="2">
    <location>
        <begin position="373"/>
        <end position="428"/>
    </location>
</feature>
<dbReference type="RefSeq" id="WP_184791369.1">
    <property type="nucleotide sequence ID" value="NZ_BONT01000069.1"/>
</dbReference>
<accession>A0A841FUZ2</accession>
<proteinExistence type="predicted"/>
<evidence type="ECO:0000259" key="2">
    <source>
        <dbReference type="Pfam" id="PF08239"/>
    </source>
</evidence>
<dbReference type="Proteomes" id="UP000548476">
    <property type="component" value="Unassembled WGS sequence"/>
</dbReference>
<organism evidence="3 4">
    <name type="scientific">Phytomonospora endophytica</name>
    <dbReference type="NCBI Taxonomy" id="714109"/>
    <lineage>
        <taxon>Bacteria</taxon>
        <taxon>Bacillati</taxon>
        <taxon>Actinomycetota</taxon>
        <taxon>Actinomycetes</taxon>
        <taxon>Micromonosporales</taxon>
        <taxon>Micromonosporaceae</taxon>
        <taxon>Phytomonospora</taxon>
    </lineage>
</organism>
<dbReference type="Gene3D" id="2.30.30.40">
    <property type="entry name" value="SH3 Domains"/>
    <property type="match status" value="1"/>
</dbReference>
<dbReference type="AlphaFoldDB" id="A0A841FUZ2"/>
<reference evidence="3 4" key="1">
    <citation type="submission" date="2020-08" db="EMBL/GenBank/DDBJ databases">
        <title>Genomic Encyclopedia of Type Strains, Phase IV (KMG-IV): sequencing the most valuable type-strain genomes for metagenomic binning, comparative biology and taxonomic classification.</title>
        <authorList>
            <person name="Goeker M."/>
        </authorList>
    </citation>
    <scope>NUCLEOTIDE SEQUENCE [LARGE SCALE GENOMIC DNA]</scope>
    <source>
        <strain evidence="3 4">YIM 65646</strain>
    </source>
</reference>
<comment type="caution">
    <text evidence="3">The sequence shown here is derived from an EMBL/GenBank/DDBJ whole genome shotgun (WGS) entry which is preliminary data.</text>
</comment>
<feature type="region of interest" description="Disordered" evidence="1">
    <location>
        <begin position="344"/>
        <end position="393"/>
    </location>
</feature>
<dbReference type="InterPro" id="IPR003646">
    <property type="entry name" value="SH3-like_bac-type"/>
</dbReference>
<evidence type="ECO:0000313" key="3">
    <source>
        <dbReference type="EMBL" id="MBB6038583.1"/>
    </source>
</evidence>
<gene>
    <name evidence="3" type="ORF">HNR73_006469</name>
</gene>
<name>A0A841FUZ2_9ACTN</name>
<dbReference type="Pfam" id="PF08239">
    <property type="entry name" value="SH3_3"/>
    <property type="match status" value="1"/>
</dbReference>
<sequence>MRAQHAVREPRGELVAAVRPGVPSRPRRPVGAGAVLELQRTAGNAAVAGLLAGRRSEPVVQRCGDIPAERCPCHADAADETAVQRQAPGGGRGGAPSLPVVGTACAAYTSRIQADMVHAAVVSEFLPRVGSHFGSEAESVWSDYLSRALPVPRPLRQFDVPGGQIVGGFGRHPKTRSTEAVLVDLAAAALRASPRAFPANTPVTIPLSDLVPPGTVWSTLNFSADKMRFENPLSIPGLLAGGIDPAADTRNAWGEVVVTNHANPLGATTDVTIEPKLTFKVEDNVKFCPGNTGGLFIQPLTIPLSRLEATGTGLGAPYAGVVPFWVLFDGPGAVKSFGTTIPITPPVPIPPTPPGPTPGPTPRTGPAHTTGTHLRLRSGPGTDHPIVGGFPQRDTPITVLEQTEGTEVRGNNRWNRVEGGWVSDSYVEFNAQP</sequence>
<evidence type="ECO:0000313" key="4">
    <source>
        <dbReference type="Proteomes" id="UP000548476"/>
    </source>
</evidence>
<dbReference type="EMBL" id="JACHGT010000017">
    <property type="protein sequence ID" value="MBB6038583.1"/>
    <property type="molecule type" value="Genomic_DNA"/>
</dbReference>